<dbReference type="Pfam" id="PF13855">
    <property type="entry name" value="LRR_8"/>
    <property type="match status" value="2"/>
</dbReference>
<dbReference type="InterPro" id="IPR013210">
    <property type="entry name" value="LRR_N_plant-typ"/>
</dbReference>
<feature type="compositionally biased region" description="Gly residues" evidence="10">
    <location>
        <begin position="869"/>
        <end position="880"/>
    </location>
</feature>
<dbReference type="InterPro" id="IPR000719">
    <property type="entry name" value="Prot_kinase_dom"/>
</dbReference>
<dbReference type="InterPro" id="IPR050647">
    <property type="entry name" value="Plant_LRR-RLKs"/>
</dbReference>
<reference evidence="14 15" key="4">
    <citation type="journal article" date="2011" name="BMC Genomics">
        <title>RNA-Seq improves annotation of protein-coding genes in the cucumber genome.</title>
        <authorList>
            <person name="Li Z."/>
            <person name="Zhang Z."/>
            <person name="Yan P."/>
            <person name="Huang S."/>
            <person name="Fei Z."/>
            <person name="Lin K."/>
        </authorList>
    </citation>
    <scope>NUCLEOTIDE SEQUENCE [LARGE SCALE GENOMIC DNA]</scope>
    <source>
        <strain evidence="15">cv. 9930</strain>
    </source>
</reference>
<dbReference type="SMART" id="SM00220">
    <property type="entry name" value="S_TKc"/>
    <property type="match status" value="1"/>
</dbReference>
<dbReference type="SUPFAM" id="SSF56112">
    <property type="entry name" value="Protein kinase-like (PK-like)"/>
    <property type="match status" value="1"/>
</dbReference>
<dbReference type="PANTHER" id="PTHR48056:SF81">
    <property type="entry name" value="RECEPTOR PROTEIN-TYROSINE KINASE CEPR1"/>
    <property type="match status" value="1"/>
</dbReference>
<feature type="region of interest" description="Disordered" evidence="10">
    <location>
        <begin position="860"/>
        <end position="908"/>
    </location>
</feature>
<name>A0A0A0K977_CUCSA</name>
<dbReference type="FunFam" id="1.10.510.10:FF:000448">
    <property type="entry name" value="Putative LRR receptor-like serine/threonine-protein kinase"/>
    <property type="match status" value="1"/>
</dbReference>
<dbReference type="eggNOG" id="ENOG502QR5S">
    <property type="taxonomic scope" value="Eukaryota"/>
</dbReference>
<feature type="chain" id="PRO_5001971926" description="Protein kinase domain-containing protein" evidence="12">
    <location>
        <begin position="27"/>
        <end position="908"/>
    </location>
</feature>
<dbReference type="Pfam" id="PF08263">
    <property type="entry name" value="LRRNT_2"/>
    <property type="match status" value="1"/>
</dbReference>
<evidence type="ECO:0000256" key="6">
    <source>
        <dbReference type="ARBA" id="ARBA00022840"/>
    </source>
</evidence>
<comment type="subcellular location">
    <subcellularLocation>
        <location evidence="1">Membrane</location>
    </subcellularLocation>
</comment>
<dbReference type="FunFam" id="3.80.10.10:FF:000383">
    <property type="entry name" value="Leucine-rich repeat receptor protein kinase EMS1"/>
    <property type="match status" value="1"/>
</dbReference>
<reference evidence="14 15" key="1">
    <citation type="journal article" date="2009" name="Nat. Genet.">
        <title>The genome of the cucumber, Cucumis sativus L.</title>
        <authorList>
            <person name="Huang S."/>
            <person name="Li R."/>
            <person name="Zhang Z."/>
            <person name="Li L."/>
            <person name="Gu X."/>
            <person name="Fan W."/>
            <person name="Lucas W.J."/>
            <person name="Wang X."/>
            <person name="Xie B."/>
            <person name="Ni P."/>
            <person name="Ren Y."/>
            <person name="Zhu H."/>
            <person name="Li J."/>
            <person name="Lin K."/>
            <person name="Jin W."/>
            <person name="Fei Z."/>
            <person name="Li G."/>
            <person name="Staub J."/>
            <person name="Kilian A."/>
            <person name="van der Vossen E.A."/>
            <person name="Wu Y."/>
            <person name="Guo J."/>
            <person name="He J."/>
            <person name="Jia Z."/>
            <person name="Ren Y."/>
            <person name="Tian G."/>
            <person name="Lu Y."/>
            <person name="Ruan J."/>
            <person name="Qian W."/>
            <person name="Wang M."/>
            <person name="Huang Q."/>
            <person name="Li B."/>
            <person name="Xuan Z."/>
            <person name="Cao J."/>
            <person name="Asan"/>
            <person name="Wu Z."/>
            <person name="Zhang J."/>
            <person name="Cai Q."/>
            <person name="Bai Y."/>
            <person name="Zhao B."/>
            <person name="Han Y."/>
            <person name="Li Y."/>
            <person name="Li X."/>
            <person name="Wang S."/>
            <person name="Shi Q."/>
            <person name="Liu S."/>
            <person name="Cho W.K."/>
            <person name="Kim J.Y."/>
            <person name="Xu Y."/>
            <person name="Heller-Uszynska K."/>
            <person name="Miao H."/>
            <person name="Cheng Z."/>
            <person name="Zhang S."/>
            <person name="Wu J."/>
            <person name="Yang Y."/>
            <person name="Kang H."/>
            <person name="Li M."/>
            <person name="Liang H."/>
            <person name="Ren X."/>
            <person name="Shi Z."/>
            <person name="Wen M."/>
            <person name="Jian M."/>
            <person name="Yang H."/>
            <person name="Zhang G."/>
            <person name="Yang Z."/>
            <person name="Chen R."/>
            <person name="Liu S."/>
            <person name="Li J."/>
            <person name="Ma L."/>
            <person name="Liu H."/>
            <person name="Zhou Y."/>
            <person name="Zhao J."/>
            <person name="Fang X."/>
            <person name="Li G."/>
            <person name="Fang L."/>
            <person name="Li Y."/>
            <person name="Liu D."/>
            <person name="Zheng H."/>
            <person name="Zhang Y."/>
            <person name="Qin N."/>
            <person name="Li Z."/>
            <person name="Yang G."/>
            <person name="Yang S."/>
            <person name="Bolund L."/>
            <person name="Kristiansen K."/>
            <person name="Zheng H."/>
            <person name="Li S."/>
            <person name="Zhang X."/>
            <person name="Yang H."/>
            <person name="Wang J."/>
            <person name="Sun R."/>
            <person name="Zhang B."/>
            <person name="Jiang S."/>
            <person name="Wang J."/>
            <person name="Du Y."/>
            <person name="Li S."/>
        </authorList>
    </citation>
    <scope>NUCLEOTIDE SEQUENCE [LARGE SCALE GENOMIC DNA]</scope>
    <source>
        <strain evidence="15">cv. 9930</strain>
    </source>
</reference>
<evidence type="ECO:0000256" key="1">
    <source>
        <dbReference type="ARBA" id="ARBA00004370"/>
    </source>
</evidence>
<gene>
    <name evidence="14" type="ORF">Csa_7G270550</name>
</gene>
<evidence type="ECO:0000256" key="8">
    <source>
        <dbReference type="ARBA" id="ARBA00023136"/>
    </source>
</evidence>
<dbReference type="Proteomes" id="UP000029981">
    <property type="component" value="Chromosome 7"/>
</dbReference>
<reference evidence="14 15" key="3">
    <citation type="journal article" date="2010" name="BMC Genomics">
        <title>Transcriptome sequencing and comparative analysis of cucumber flowers with different sex types.</title>
        <authorList>
            <person name="Guo S."/>
            <person name="Zheng Y."/>
            <person name="Joung J.G."/>
            <person name="Liu S."/>
            <person name="Zhang Z."/>
            <person name="Crasta O.R."/>
            <person name="Sobral B.W."/>
            <person name="Xu Y."/>
            <person name="Huang S."/>
            <person name="Fei Z."/>
        </authorList>
    </citation>
    <scope>NUCLEOTIDE SEQUENCE [LARGE SCALE GENOMIC DNA]</scope>
    <source>
        <strain evidence="15">cv. 9930</strain>
    </source>
</reference>
<dbReference type="Gramene" id="KGN44361">
    <property type="protein sequence ID" value="KGN44361"/>
    <property type="gene ID" value="Csa_7G270550"/>
</dbReference>
<evidence type="ECO:0000256" key="12">
    <source>
        <dbReference type="SAM" id="SignalP"/>
    </source>
</evidence>
<dbReference type="Pfam" id="PF00560">
    <property type="entry name" value="LRR_1"/>
    <property type="match status" value="2"/>
</dbReference>
<dbReference type="OMA" id="DTEMKEW"/>
<keyword evidence="9" id="KW-0325">Glycoprotein</keyword>
<dbReference type="GO" id="GO:0005524">
    <property type="term" value="F:ATP binding"/>
    <property type="evidence" value="ECO:0007669"/>
    <property type="project" value="UniProtKB-KW"/>
</dbReference>
<dbReference type="OrthoDB" id="676979at2759"/>
<evidence type="ECO:0000256" key="3">
    <source>
        <dbReference type="ARBA" id="ARBA00022692"/>
    </source>
</evidence>
<keyword evidence="8 11" id="KW-0472">Membrane</keyword>
<dbReference type="SMART" id="SM00369">
    <property type="entry name" value="LRR_TYP"/>
    <property type="match status" value="6"/>
</dbReference>
<evidence type="ECO:0000256" key="9">
    <source>
        <dbReference type="ARBA" id="ARBA00023180"/>
    </source>
</evidence>
<evidence type="ECO:0000256" key="7">
    <source>
        <dbReference type="ARBA" id="ARBA00022989"/>
    </source>
</evidence>
<keyword evidence="4" id="KW-0677">Repeat</keyword>
<dbReference type="InterPro" id="IPR032675">
    <property type="entry name" value="LRR_dom_sf"/>
</dbReference>
<dbReference type="FunFam" id="3.30.200.20:FF:000433">
    <property type="entry name" value="Predicted protein"/>
    <property type="match status" value="1"/>
</dbReference>
<evidence type="ECO:0000313" key="15">
    <source>
        <dbReference type="Proteomes" id="UP000029981"/>
    </source>
</evidence>
<keyword evidence="3 11" id="KW-0812">Transmembrane</keyword>
<proteinExistence type="predicted"/>
<dbReference type="SUPFAM" id="SSF52058">
    <property type="entry name" value="L domain-like"/>
    <property type="match status" value="1"/>
</dbReference>
<dbReference type="Gene3D" id="3.80.10.10">
    <property type="entry name" value="Ribonuclease Inhibitor"/>
    <property type="match status" value="3"/>
</dbReference>
<dbReference type="EMBL" id="CM002928">
    <property type="protein sequence ID" value="KGN44361.1"/>
    <property type="molecule type" value="Genomic_DNA"/>
</dbReference>
<dbReference type="Gene3D" id="1.10.510.10">
    <property type="entry name" value="Transferase(Phosphotransferase) domain 1"/>
    <property type="match status" value="1"/>
</dbReference>
<dbReference type="Gene3D" id="3.30.200.20">
    <property type="entry name" value="Phosphorylase Kinase, domain 1"/>
    <property type="match status" value="1"/>
</dbReference>
<feature type="transmembrane region" description="Helical" evidence="11">
    <location>
        <begin position="447"/>
        <end position="471"/>
    </location>
</feature>
<dbReference type="GO" id="GO:0004672">
    <property type="term" value="F:protein kinase activity"/>
    <property type="evidence" value="ECO:0007669"/>
    <property type="project" value="InterPro"/>
</dbReference>
<keyword evidence="7 11" id="KW-1133">Transmembrane helix</keyword>
<reference evidence="14 15" key="2">
    <citation type="journal article" date="2009" name="PLoS ONE">
        <title>An integrated genetic and cytogenetic map of the cucumber genome.</title>
        <authorList>
            <person name="Ren Y."/>
            <person name="Zhang Z."/>
            <person name="Liu J."/>
            <person name="Staub J.E."/>
            <person name="Han Y."/>
            <person name="Cheng Z."/>
            <person name="Li X."/>
            <person name="Lu J."/>
            <person name="Miao H."/>
            <person name="Kang H."/>
            <person name="Xie B."/>
            <person name="Gu X."/>
            <person name="Wang X."/>
            <person name="Du Y."/>
            <person name="Jin W."/>
            <person name="Huang S."/>
        </authorList>
    </citation>
    <scope>NUCLEOTIDE SEQUENCE [LARGE SCALE GENOMIC DNA]</scope>
    <source>
        <strain evidence="15">cv. 9930</strain>
    </source>
</reference>
<evidence type="ECO:0000256" key="5">
    <source>
        <dbReference type="ARBA" id="ARBA00022741"/>
    </source>
</evidence>
<sequence>MVYKHLMIHLTFFFFFLFLLFEPTFQQQGSLRSLPAERVALLELRSSLGLRSKEWPIKSDPCLGWKGIKCQNGRVTEINIAGFRRTRIGRLNPQFSVEALGNLTFLQSFNASNFLLPGVVPEWFGQRLSLLQVLDLRSCSIFGSIPLSLGSLNNLTALYLSDNKLTGTIPSTFSQLLSLSLLDLSHNTLTGMIPSLIGSLAQLSLLDLSSNYLAGPIPPSTGGLLKLQYLNLSSNSLSSSIPTQLGGLVSLVDLDFSVNALSGPLPLDLSELTSLRNVVLASNLLVGSLTDNLFHTLTQLQSLDLKHNNFTGSIPEVLWSMPGLQLLDLSGNSFTGKLPNSSSSLNVTGAVLNVSKNMIYGNLTPVLRRFSAIDLSENYFEGKVPEYLPTNISFASNCLQNVSRQRTLDVCTSFYLARGLTFDNFGFPKATQPPLAEAPKKKSNRNAIILGSVIGGTAFIFLLVLLIFIFLRRRTRSTTNQRGGVVVGPDLSGDTAETPPGLLIDFASLGETFKLQQLLQATNDFSDSNLIKHGHSGDLYHGVLQNGIRIVIKRVDLRVIKNNAYLVELEFFSKVSNVRLVPLTGHCLENDDEKFLVYKYLPNGDLSASLFKKVKTDDDGLQSLDWITRLKIALGAAEGLSFLHHDCTPPLVHRDVQASSILLDDKFEVRLGSLSNVCSQEGDGQQSRITKLLKLPQSSEQGSLGLHTAVCTYDVYCFGKVLLELVTGKLGISASPEAEIKEWLDQTLSCISINNKELVTKILDPSLIVDEDLLEEVWAVAVVAKSCLNPKPSRRPLMKYILKALENPLKVVREENSGSGRFRSTSIGSSWNAALFGSWRQSLSDLTVLPSASLLKAGGSSFKRSGTMGSQGSGQNGGGEHSSSRRQHSKEIFPEPSDVQDIERLEND</sequence>
<keyword evidence="12" id="KW-0732">Signal</keyword>
<dbReference type="InterPro" id="IPR003591">
    <property type="entry name" value="Leu-rich_rpt_typical-subtyp"/>
</dbReference>
<evidence type="ECO:0000256" key="2">
    <source>
        <dbReference type="ARBA" id="ARBA00022614"/>
    </source>
</evidence>
<dbReference type="Pfam" id="PF07714">
    <property type="entry name" value="PK_Tyr_Ser-Thr"/>
    <property type="match status" value="1"/>
</dbReference>
<dbReference type="AlphaFoldDB" id="A0A0A0K977"/>
<dbReference type="GO" id="GO:0016020">
    <property type="term" value="C:membrane"/>
    <property type="evidence" value="ECO:0007669"/>
    <property type="project" value="UniProtKB-SubCell"/>
</dbReference>
<dbReference type="PROSITE" id="PS50011">
    <property type="entry name" value="PROTEIN_KINASE_DOM"/>
    <property type="match status" value="1"/>
</dbReference>
<feature type="signal peptide" evidence="12">
    <location>
        <begin position="1"/>
        <end position="26"/>
    </location>
</feature>
<evidence type="ECO:0000256" key="11">
    <source>
        <dbReference type="SAM" id="Phobius"/>
    </source>
</evidence>
<protein>
    <recommendedName>
        <fullName evidence="13">Protein kinase domain-containing protein</fullName>
    </recommendedName>
</protein>
<dbReference type="KEGG" id="csv:101219198"/>
<dbReference type="PRINTS" id="PR00019">
    <property type="entry name" value="LEURICHRPT"/>
</dbReference>
<feature type="domain" description="Protein kinase" evidence="13">
    <location>
        <begin position="525"/>
        <end position="810"/>
    </location>
</feature>
<evidence type="ECO:0000313" key="14">
    <source>
        <dbReference type="EMBL" id="KGN44361.1"/>
    </source>
</evidence>
<keyword evidence="15" id="KW-1185">Reference proteome</keyword>
<evidence type="ECO:0000259" key="13">
    <source>
        <dbReference type="PROSITE" id="PS50011"/>
    </source>
</evidence>
<organism evidence="14 15">
    <name type="scientific">Cucumis sativus</name>
    <name type="common">Cucumber</name>
    <dbReference type="NCBI Taxonomy" id="3659"/>
    <lineage>
        <taxon>Eukaryota</taxon>
        <taxon>Viridiplantae</taxon>
        <taxon>Streptophyta</taxon>
        <taxon>Embryophyta</taxon>
        <taxon>Tracheophyta</taxon>
        <taxon>Spermatophyta</taxon>
        <taxon>Magnoliopsida</taxon>
        <taxon>eudicotyledons</taxon>
        <taxon>Gunneridae</taxon>
        <taxon>Pentapetalae</taxon>
        <taxon>rosids</taxon>
        <taxon>fabids</taxon>
        <taxon>Cucurbitales</taxon>
        <taxon>Cucurbitaceae</taxon>
        <taxon>Benincaseae</taxon>
        <taxon>Cucumis</taxon>
    </lineage>
</organism>
<dbReference type="InterPro" id="IPR011009">
    <property type="entry name" value="Kinase-like_dom_sf"/>
</dbReference>
<keyword evidence="6" id="KW-0067">ATP-binding</keyword>
<evidence type="ECO:0000256" key="4">
    <source>
        <dbReference type="ARBA" id="ARBA00022737"/>
    </source>
</evidence>
<dbReference type="InterPro" id="IPR001245">
    <property type="entry name" value="Ser-Thr/Tyr_kinase_cat_dom"/>
</dbReference>
<keyword evidence="2" id="KW-0433">Leucine-rich repeat</keyword>
<dbReference type="PANTHER" id="PTHR48056">
    <property type="entry name" value="LRR RECEPTOR-LIKE SERINE/THREONINE-PROTEIN KINASE-RELATED"/>
    <property type="match status" value="1"/>
</dbReference>
<keyword evidence="5" id="KW-0547">Nucleotide-binding</keyword>
<evidence type="ECO:0000256" key="10">
    <source>
        <dbReference type="SAM" id="MobiDB-lite"/>
    </source>
</evidence>
<dbReference type="FunFam" id="3.80.10.10:FF:000561">
    <property type="entry name" value="Probable LRR receptor-like serine/threonine-protein kinase At2g16250"/>
    <property type="match status" value="1"/>
</dbReference>
<accession>A0A0A0K977</accession>
<dbReference type="InterPro" id="IPR001611">
    <property type="entry name" value="Leu-rich_rpt"/>
</dbReference>